<feature type="chain" id="PRO_5003220142" evidence="7">
    <location>
        <begin position="31"/>
        <end position="2014"/>
    </location>
</feature>
<dbReference type="InterPro" id="IPR015882">
    <property type="entry name" value="HEX_bac_N"/>
</dbReference>
<feature type="coiled-coil region" evidence="4">
    <location>
        <begin position="1677"/>
        <end position="1729"/>
    </location>
</feature>
<evidence type="ECO:0000256" key="3">
    <source>
        <dbReference type="PROSITE-ProRule" id="PRU01353"/>
    </source>
</evidence>
<dbReference type="Pfam" id="PF07554">
    <property type="entry name" value="FIVAR"/>
    <property type="match status" value="2"/>
</dbReference>
<dbReference type="GO" id="GO:0005975">
    <property type="term" value="P:carbohydrate metabolic process"/>
    <property type="evidence" value="ECO:0007669"/>
    <property type="project" value="UniProtKB-ARBA"/>
</dbReference>
<dbReference type="PROSITE" id="PS52009">
    <property type="entry name" value="GH84"/>
    <property type="match status" value="1"/>
</dbReference>
<dbReference type="RefSeq" id="WP_008787372.1">
    <property type="nucleotide sequence ID" value="NZ_AKCB01000001.1"/>
</dbReference>
<evidence type="ECO:0000259" key="9">
    <source>
        <dbReference type="PROSITE" id="PS52009"/>
    </source>
</evidence>
<dbReference type="SUPFAM" id="SSF55545">
    <property type="entry name" value="beta-N-acetylhexosaminidase-like domain"/>
    <property type="match status" value="1"/>
</dbReference>
<keyword evidence="7" id="KW-0732">Signal</keyword>
<comment type="caution">
    <text evidence="10">The sequence shown here is derived from an EMBL/GenBank/DDBJ whole genome shotgun (WGS) entry which is preliminary data.</text>
</comment>
<keyword evidence="6" id="KW-0812">Transmembrane</keyword>
<dbReference type="SUPFAM" id="SSF51445">
    <property type="entry name" value="(Trans)glycosidases"/>
    <property type="match status" value="1"/>
</dbReference>
<dbReference type="Gene3D" id="3.30.379.10">
    <property type="entry name" value="Chitobiase/beta-hexosaminidase domain 2-like"/>
    <property type="match status" value="1"/>
</dbReference>
<evidence type="ECO:0000256" key="1">
    <source>
        <dbReference type="ARBA" id="ARBA00022801"/>
    </source>
</evidence>
<feature type="active site" description="Proton donor" evidence="3">
    <location>
        <position position="307"/>
    </location>
</feature>
<feature type="domain" description="GH84" evidence="9">
    <location>
        <begin position="187"/>
        <end position="460"/>
    </location>
</feature>
<dbReference type="InterPro" id="IPR008979">
    <property type="entry name" value="Galactose-bd-like_sf"/>
</dbReference>
<dbReference type="Proteomes" id="UP000003157">
    <property type="component" value="Unassembled WGS sequence"/>
</dbReference>
<dbReference type="HOGENOM" id="CLU_001501_1_1_9"/>
<dbReference type="SUPFAM" id="SSF140657">
    <property type="entry name" value="Hyaluronidase post-catalytic domain-like"/>
    <property type="match status" value="1"/>
</dbReference>
<keyword evidence="4" id="KW-0175">Coiled coil</keyword>
<dbReference type="Gene3D" id="3.20.20.80">
    <property type="entry name" value="Glycosidases"/>
    <property type="match status" value="1"/>
</dbReference>
<evidence type="ECO:0000256" key="7">
    <source>
        <dbReference type="SAM" id="SignalP"/>
    </source>
</evidence>
<feature type="transmembrane region" description="Helical" evidence="6">
    <location>
        <begin position="1988"/>
        <end position="2006"/>
    </location>
</feature>
<evidence type="ECO:0000256" key="2">
    <source>
        <dbReference type="ARBA" id="ARBA00023295"/>
    </source>
</evidence>
<dbReference type="PANTHER" id="PTHR13170">
    <property type="entry name" value="O-GLCNACASE"/>
    <property type="match status" value="1"/>
</dbReference>
<dbReference type="OrthoDB" id="9760892at2"/>
<dbReference type="GO" id="GO:0016231">
    <property type="term" value="F:beta-N-acetylglucosaminidase activity"/>
    <property type="evidence" value="ECO:0007669"/>
    <property type="project" value="TreeGrafter"/>
</dbReference>
<evidence type="ECO:0000256" key="6">
    <source>
        <dbReference type="SAM" id="Phobius"/>
    </source>
</evidence>
<sequence length="2014" mass="226005">MGQFKKKVFAVIASMAMVISLFSHVGSVYAAMPEYEIYPTPHTITYQNSDFILRDKVNVVYEDGIDKYTKSRLKEVTDIKKLSISTSSALIDNSDESVTEKVTNILVGIKGSGGYVDQYVQNNKSVSHDLFDKNDSYYLEVNDGTIIILGKDTNAAFYGLTTLYHVFNQLESRTIRHFTVEDYADVVSRGFIEGYYGNPWSVEDRAELMKFGGYYKMNTYFYAPKDDPKHKDKWDILYTQDEINNLIKPLAKAGNESKCSFAYALHPFGWARTFNFDNYDEELAKLKAKFKQVIDCGVRQIAILADDFHNPGGANGLKLINDISDWLKNDVQKEYPDMKTTLPYIPYDYMGNGSGAEFTELKKAPNNVQLVMTGGGVWGTVNTNFTNTFTNNVGRGPFLWINWPCSDNATNRLIMGGYKEFLNPGVSPDKIQGIMLNPMEHSEPSKVGIFGNACYSWNIWQSANEADQAWTDSFKYVDHNTALDTKSSKSLREISKHMIAQNTGLDESLDLKSQLNSFRSSLTNNTVTVETCDALIQEFQKLKESAAYYKNSGNKRLREQMAPWLNCWDDTMESGISYLEGIKASLNNDSNAIIEYNTKGSKALADSQKHHFITKNTNDEYALVGSKYITPLIKDMSSYLNKKVEEITDPNYFGQTFITNRTDFPNGSLDNVFDGNDATNIQYTTTSQNEQWIKSGQYVGVEFNKAIEIHDIRFLLGSGKNKFEHSKLQYTTDGTTWTDLDGTIYDFATNISNPAEIKVDELSLTAKGIRLITTQDNAVDAWLIVSEITINKAEGNPDKEPEKLEITNVELENIVIAPNGGNIANLTDGNENTETFFRNPSGADNIEAGAAIIADLGESKNVGSIAFVQGLSNGADVPSNAIIEYSEDKINWTKLTDLSTEQRQTFNGNGIQMRYIRIQNTANKNIWWRVGEITVYAFDTSNDTTPLSYTVIKTPTWRNGAGGSESDNDSKLYDGDDNTAAYYDPANNGDEGRTNDVSEVGDYIGYDLGKIASLASAHIVIGNGSSDKWTKYHLEYSVDNTNWTTVNTYTSSTQKDVIDENLGGIQARYIRIVNDERITKWLYFSEFTVKEIKSGIKDYVYTNQDNSPILSNYEEDLYSLNGATLTLGVNEYFGIQLPNIRMIESMTSDIALSSNIKLQVSKNSIEWIDCANFELAKLINARYIRIVNTGSSNKNITFNQFEVKTFSIKKAGFYDSNIQINAAYGDGDMRRAKNSYNIFDGKLSTSASIAGYPTQDGYVTFDLGQERTISSLRYYIKETDQNYIRDAIFEVSNDPAGSSWTPVLEIGDRVENTGADTDGGSSTTAKTYSELLHDSVNPGNMYKENILANGAKAVGRYLRVRFTAPYKDRFAAFNEIVINNNEYVTTESNHDFTLDAIEEPGKIPSHMLDNDLSTTFKSSQPNSSFIYHVSNPNEMKSIRFVQVGEVSNAKVNAEVYVTTKGRSTTPTTKSITLGTLNQPISEFKLPDGYLFKNVSVTWLDKIPELAEIILMNTAMDTTASKMNLKTLLDNKENTQAWTNSSQEKYEMAYQTAKNIYDNENASVTSIESAISGIQSAIANKLIKYVGTELKDLIKQSVDNDTGVYTAATYQAYYDALSEAKLVVNDADLSIEKATQLIDELKMAKNNLVYSLNQQEIAVLTLSELKSYDENSYSKAGYKAYQEAIKTLQDAITKDQNATTQQERVHPDEIEKLIQTLKTVEEQLADITILKDLIQEFNSYPEKLYIVETFKDYKNAINEGTQLLETGTKTQVESAIQKINVAKSKLTLKPNVNLQEVIEEAKTLNKEHYTTDSYTQLTKAIADASKPHDSAYDYDYAQAILKAKTELVSTVALKNKIKEVQSFDENLYTLTSWKTVKTLLGQTDQLMINGTNQLMAQMINQLNKALLNLQKRATSMDEYRKAIVLKNSNLYTKESYEKYLNAYHYLMSLPLDDTDGQTYIQAKVAFENATIALELIEKTQDSVQTGDNINIPFIGGIMLLAGAYIIFEQKRKYKC</sequence>
<protein>
    <submittedName>
        <fullName evidence="10">Uncharacterized protein</fullName>
    </submittedName>
</protein>
<name>E7G656_9FIRM</name>
<dbReference type="Gene3D" id="2.60.120.260">
    <property type="entry name" value="Galactose-binding domain-like"/>
    <property type="match status" value="4"/>
</dbReference>
<organism evidence="10 11">
    <name type="scientific">Coprobacillus cateniformis</name>
    <dbReference type="NCBI Taxonomy" id="100884"/>
    <lineage>
        <taxon>Bacteria</taxon>
        <taxon>Bacillati</taxon>
        <taxon>Bacillota</taxon>
        <taxon>Erysipelotrichia</taxon>
        <taxon>Erysipelotrichales</taxon>
        <taxon>Coprobacillaceae</taxon>
        <taxon>Coprobacillus</taxon>
    </lineage>
</organism>
<dbReference type="Gene3D" id="1.20.1270.90">
    <property type="entry name" value="AF1782-like"/>
    <property type="match status" value="1"/>
</dbReference>
<comment type="similarity">
    <text evidence="3">Belongs to the glycosyl hydrolase 84 family.</text>
</comment>
<dbReference type="PANTHER" id="PTHR13170:SF16">
    <property type="entry name" value="PROTEIN O-GLCNACASE"/>
    <property type="match status" value="1"/>
</dbReference>
<dbReference type="PROSITE" id="PS50022">
    <property type="entry name" value="FA58C_3"/>
    <property type="match status" value="1"/>
</dbReference>
<dbReference type="STRING" id="100884.GCA_000269565_01456"/>
<dbReference type="InterPro" id="IPR029018">
    <property type="entry name" value="Hex-like_dom2"/>
</dbReference>
<dbReference type="InterPro" id="IPR017853">
    <property type="entry name" value="GH"/>
</dbReference>
<gene>
    <name evidence="10" type="ORF">HMPREF9488_00244</name>
</gene>
<keyword evidence="2 3" id="KW-0326">Glycosidase</keyword>
<dbReference type="Pfam" id="PF00754">
    <property type="entry name" value="F5_F8_type_C"/>
    <property type="match status" value="4"/>
</dbReference>
<dbReference type="Gene3D" id="1.20.1270.70">
    <property type="entry name" value="Designed single chain three-helix bundle"/>
    <property type="match status" value="1"/>
</dbReference>
<dbReference type="eggNOG" id="COG1196">
    <property type="taxonomic scope" value="Bacteria"/>
</dbReference>
<dbReference type="Pfam" id="PF02838">
    <property type="entry name" value="Glyco_hydro_20b"/>
    <property type="match status" value="1"/>
</dbReference>
<dbReference type="InterPro" id="IPR051822">
    <property type="entry name" value="Glycosyl_Hydrolase_84"/>
</dbReference>
<dbReference type="SUPFAM" id="SSF49785">
    <property type="entry name" value="Galactose-binding domain-like"/>
    <property type="match status" value="4"/>
</dbReference>
<proteinExistence type="inferred from homology"/>
<dbReference type="GeneID" id="78229332"/>
<evidence type="ECO:0000256" key="5">
    <source>
        <dbReference type="SAM" id="MobiDB-lite"/>
    </source>
</evidence>
<feature type="signal peptide" evidence="7">
    <location>
        <begin position="1"/>
        <end position="30"/>
    </location>
</feature>
<evidence type="ECO:0000259" key="8">
    <source>
        <dbReference type="PROSITE" id="PS50022"/>
    </source>
</evidence>
<keyword evidence="11" id="KW-1185">Reference proteome</keyword>
<dbReference type="GO" id="GO:0009100">
    <property type="term" value="P:glycoprotein metabolic process"/>
    <property type="evidence" value="ECO:0007669"/>
    <property type="project" value="TreeGrafter"/>
</dbReference>
<dbReference type="Pfam" id="PF07555">
    <property type="entry name" value="NAGidase"/>
    <property type="match status" value="1"/>
</dbReference>
<dbReference type="Gene3D" id="1.20.58.460">
    <property type="entry name" value="Hyaluronidase post-catalytic domain-like"/>
    <property type="match status" value="1"/>
</dbReference>
<feature type="region of interest" description="Disordered" evidence="5">
    <location>
        <begin position="958"/>
        <end position="995"/>
    </location>
</feature>
<keyword evidence="6" id="KW-0472">Membrane</keyword>
<reference evidence="10 11" key="1">
    <citation type="submission" date="2010-12" db="EMBL/GenBank/DDBJ databases">
        <title>The Genome Sequence of Coprobacillus sp. strain 29_1.</title>
        <authorList>
            <consortium name="The Broad Institute Genome Sequencing Platform"/>
            <person name="Earl A."/>
            <person name="Ward D."/>
            <person name="Feldgarden M."/>
            <person name="Gevers D."/>
            <person name="Daigneault M."/>
            <person name="Sibley C.D."/>
            <person name="White A."/>
            <person name="Strauss J."/>
            <person name="Allen-Vercoe E."/>
            <person name="Young S.K."/>
            <person name="Zeng Q."/>
            <person name="Gargeya S."/>
            <person name="Fitzgerald M."/>
            <person name="Haas B."/>
            <person name="Abouelleil A."/>
            <person name="Alvarado L."/>
            <person name="Arachchi H.M."/>
            <person name="Berlin A."/>
            <person name="Brown A."/>
            <person name="Chapman S.B."/>
            <person name="Chen Z."/>
            <person name="Dunbar C."/>
            <person name="Freedman E."/>
            <person name="Gearin G."/>
            <person name="Gellesch M."/>
            <person name="Goldberg J."/>
            <person name="Griggs A."/>
            <person name="Gujja S."/>
            <person name="Heilman E."/>
            <person name="Heiman D."/>
            <person name="Howarth C."/>
            <person name="Larson L."/>
            <person name="Lui A."/>
            <person name="MacDonald P.J.P."/>
            <person name="Mehta T."/>
            <person name="Montmayeur A."/>
            <person name="Murphy C."/>
            <person name="Neiman D."/>
            <person name="Pearson M."/>
            <person name="Priest M."/>
            <person name="Roberts A."/>
            <person name="Saif S."/>
            <person name="Shea T."/>
            <person name="Shenoy N."/>
            <person name="Sisk P."/>
            <person name="Stolte C."/>
            <person name="Sykes S."/>
            <person name="White J."/>
            <person name="Yandava C."/>
            <person name="Nusbaum C."/>
            <person name="Birren B."/>
        </authorList>
    </citation>
    <scope>NUCLEOTIDE SEQUENCE [LARGE SCALE GENOMIC DNA]</scope>
    <source>
        <strain evidence="10 11">29_1</strain>
    </source>
</reference>
<evidence type="ECO:0000256" key="4">
    <source>
        <dbReference type="SAM" id="Coils"/>
    </source>
</evidence>
<feature type="domain" description="F5/8 type C" evidence="8">
    <location>
        <begin position="1205"/>
        <end position="1303"/>
    </location>
</feature>
<dbReference type="eggNOG" id="COG3525">
    <property type="taxonomic scope" value="Bacteria"/>
</dbReference>
<dbReference type="EMBL" id="ADKX01000001">
    <property type="protein sequence ID" value="EFW06707.1"/>
    <property type="molecule type" value="Genomic_DNA"/>
</dbReference>
<keyword evidence="1 3" id="KW-0378">Hydrolase</keyword>
<keyword evidence="6" id="KW-1133">Transmembrane helix</keyword>
<evidence type="ECO:0000313" key="11">
    <source>
        <dbReference type="Proteomes" id="UP000003157"/>
    </source>
</evidence>
<evidence type="ECO:0000313" key="10">
    <source>
        <dbReference type="EMBL" id="EFW06707.1"/>
    </source>
</evidence>
<dbReference type="InterPro" id="IPR000421">
    <property type="entry name" value="FA58C"/>
</dbReference>
<accession>E7G656</accession>
<dbReference type="InterPro" id="IPR011496">
    <property type="entry name" value="O-GlcNAcase_cat"/>
</dbReference>